<gene>
    <name evidence="1" type="ORF">DCAR_0312241</name>
</gene>
<evidence type="ECO:0008006" key="3">
    <source>
        <dbReference type="Google" id="ProtNLM"/>
    </source>
</evidence>
<dbReference type="EMBL" id="CP093345">
    <property type="protein sequence ID" value="WOG92963.1"/>
    <property type="molecule type" value="Genomic_DNA"/>
</dbReference>
<dbReference type="PANTHER" id="PTHR45749">
    <property type="match status" value="1"/>
</dbReference>
<organism evidence="1 2">
    <name type="scientific">Daucus carota subsp. sativus</name>
    <name type="common">Carrot</name>
    <dbReference type="NCBI Taxonomy" id="79200"/>
    <lineage>
        <taxon>Eukaryota</taxon>
        <taxon>Viridiplantae</taxon>
        <taxon>Streptophyta</taxon>
        <taxon>Embryophyta</taxon>
        <taxon>Tracheophyta</taxon>
        <taxon>Spermatophyta</taxon>
        <taxon>Magnoliopsida</taxon>
        <taxon>eudicotyledons</taxon>
        <taxon>Gunneridae</taxon>
        <taxon>Pentapetalae</taxon>
        <taxon>asterids</taxon>
        <taxon>campanulids</taxon>
        <taxon>Apiales</taxon>
        <taxon>Apiaceae</taxon>
        <taxon>Apioideae</taxon>
        <taxon>Scandiceae</taxon>
        <taxon>Daucinae</taxon>
        <taxon>Daucus</taxon>
        <taxon>Daucus sect. Daucus</taxon>
    </lineage>
</organism>
<dbReference type="Proteomes" id="UP000077755">
    <property type="component" value="Chromosome 3"/>
</dbReference>
<protein>
    <recommendedName>
        <fullName evidence="3">DUF4371 domain-containing protein</fullName>
    </recommendedName>
</protein>
<accession>A0AAF0WR63</accession>
<reference evidence="1" key="1">
    <citation type="journal article" date="2016" name="Nat. Genet.">
        <title>A high-quality carrot genome assembly provides new insights into carotenoid accumulation and asterid genome evolution.</title>
        <authorList>
            <person name="Iorizzo M."/>
            <person name="Ellison S."/>
            <person name="Senalik D."/>
            <person name="Zeng P."/>
            <person name="Satapoomin P."/>
            <person name="Huang J."/>
            <person name="Bowman M."/>
            <person name="Iovene M."/>
            <person name="Sanseverino W."/>
            <person name="Cavagnaro P."/>
            <person name="Yildiz M."/>
            <person name="Macko-Podgorni A."/>
            <person name="Moranska E."/>
            <person name="Grzebelus E."/>
            <person name="Grzebelus D."/>
            <person name="Ashrafi H."/>
            <person name="Zheng Z."/>
            <person name="Cheng S."/>
            <person name="Spooner D."/>
            <person name="Van Deynze A."/>
            <person name="Simon P."/>
        </authorList>
    </citation>
    <scope>NUCLEOTIDE SEQUENCE</scope>
    <source>
        <tissue evidence="1">Leaf</tissue>
    </source>
</reference>
<reference evidence="1" key="2">
    <citation type="submission" date="2022-03" db="EMBL/GenBank/DDBJ databases">
        <title>Draft title - Genomic analysis of global carrot germplasm unveils the trajectory of domestication and the origin of high carotenoid orange carrot.</title>
        <authorList>
            <person name="Iorizzo M."/>
            <person name="Ellison S."/>
            <person name="Senalik D."/>
            <person name="Macko-Podgorni A."/>
            <person name="Grzebelus D."/>
            <person name="Bostan H."/>
            <person name="Rolling W."/>
            <person name="Curaba J."/>
            <person name="Simon P."/>
        </authorList>
    </citation>
    <scope>NUCLEOTIDE SEQUENCE</scope>
    <source>
        <tissue evidence="1">Leaf</tissue>
    </source>
</reference>
<evidence type="ECO:0000313" key="2">
    <source>
        <dbReference type="Proteomes" id="UP000077755"/>
    </source>
</evidence>
<name>A0AAF0WR63_DAUCS</name>
<evidence type="ECO:0000313" key="1">
    <source>
        <dbReference type="EMBL" id="WOG92963.1"/>
    </source>
</evidence>
<keyword evidence="2" id="KW-1185">Reference proteome</keyword>
<dbReference type="AlphaFoldDB" id="A0AAF0WR63"/>
<sequence>MKGKHQGVQKKLLKINSRAFYTPCGCHSLYLTLCDMANTCSKAKDFFFGIIQRIYTIFSCSTKRCQILEENVRLTLNIIIYSLEESYIRKALLQVADVDNDFKVKSEAKSLAMNELGDFEFLVAIIIWYEILRAVNIVSKFLQSKDMLVHVAIETIKGLILFFESFRETGFNDVLNNAKELGSGMNVDHVFRQKREIRKKRFFDGNLDSSLSAPLSAEEKFRVEYFLNIVDQAFSSLNRKFVEYKNCDFFLEGFVHF</sequence>
<dbReference type="PANTHER" id="PTHR45749:SF35">
    <property type="entry name" value="AC-LIKE TRANSPOSASE-RELATED"/>
    <property type="match status" value="1"/>
</dbReference>
<proteinExistence type="predicted"/>